<proteinExistence type="predicted"/>
<name>A0A0R3Q9A4_9BILA</name>
<dbReference type="AlphaFoldDB" id="A0A0R3Q9A4"/>
<accession>A0A0R3Q9A4</accession>
<evidence type="ECO:0000313" key="1">
    <source>
        <dbReference type="WBParaSite" id="BTMF_0000291201-mRNA-1"/>
    </source>
</evidence>
<protein>
    <submittedName>
        <fullName evidence="1">Ovule protein</fullName>
    </submittedName>
</protein>
<sequence>MLTSRNYYRTGANGMHMLNPVNSHVNQYANYPIKRIPNAHGHKSNEFCIRPLQTQCQHHSTSSDKMHAVTEVEFE</sequence>
<dbReference type="WBParaSite" id="BTMF_0000291201-mRNA-1">
    <property type="protein sequence ID" value="BTMF_0000291201-mRNA-1"/>
    <property type="gene ID" value="BTMF_0000291201"/>
</dbReference>
<organism evidence="1">
    <name type="scientific">Brugia timori</name>
    <dbReference type="NCBI Taxonomy" id="42155"/>
    <lineage>
        <taxon>Eukaryota</taxon>
        <taxon>Metazoa</taxon>
        <taxon>Ecdysozoa</taxon>
        <taxon>Nematoda</taxon>
        <taxon>Chromadorea</taxon>
        <taxon>Rhabditida</taxon>
        <taxon>Spirurina</taxon>
        <taxon>Spiruromorpha</taxon>
        <taxon>Filarioidea</taxon>
        <taxon>Onchocercidae</taxon>
        <taxon>Brugia</taxon>
    </lineage>
</organism>
<reference evidence="1" key="1">
    <citation type="submission" date="2017-02" db="UniProtKB">
        <authorList>
            <consortium name="WormBaseParasite"/>
        </authorList>
    </citation>
    <scope>IDENTIFICATION</scope>
</reference>